<evidence type="ECO:0000256" key="10">
    <source>
        <dbReference type="ARBA" id="ARBA00023052"/>
    </source>
</evidence>
<comment type="subunit">
    <text evidence="5">Homotetramer.</text>
</comment>
<dbReference type="InterPro" id="IPR029061">
    <property type="entry name" value="THDP-binding"/>
</dbReference>
<dbReference type="AlphaFoldDB" id="A0AAD4T8Z0"/>
<dbReference type="Pfam" id="PF02776">
    <property type="entry name" value="TPP_enzyme_N"/>
    <property type="match status" value="1"/>
</dbReference>
<evidence type="ECO:0000259" key="12">
    <source>
        <dbReference type="Pfam" id="PF02776"/>
    </source>
</evidence>
<comment type="cofactor">
    <cofactor evidence="3">
        <name>thiamine diphosphate</name>
        <dbReference type="ChEBI" id="CHEBI:58937"/>
    </cofactor>
</comment>
<dbReference type="GO" id="GO:0046872">
    <property type="term" value="F:metal ion binding"/>
    <property type="evidence" value="ECO:0007669"/>
    <property type="project" value="UniProtKB-KW"/>
</dbReference>
<evidence type="ECO:0000256" key="3">
    <source>
        <dbReference type="ARBA" id="ARBA00001964"/>
    </source>
</evidence>
<feature type="non-terminal residue" evidence="13">
    <location>
        <position position="1"/>
    </location>
</feature>
<comment type="cofactor">
    <cofactor evidence="2">
        <name>a metal cation</name>
        <dbReference type="ChEBI" id="CHEBI:25213"/>
    </cofactor>
</comment>
<dbReference type="InterPro" id="IPR012110">
    <property type="entry name" value="PDC/IPDC-like"/>
</dbReference>
<keyword evidence="9" id="KW-0460">Magnesium</keyword>
<evidence type="ECO:0000256" key="8">
    <source>
        <dbReference type="ARBA" id="ARBA00022793"/>
    </source>
</evidence>
<reference evidence="13" key="1">
    <citation type="submission" date="2022-04" db="EMBL/GenBank/DDBJ databases">
        <title>A functionally conserved STORR gene fusion in Papaver species that diverged 16.8 million years ago.</title>
        <authorList>
            <person name="Catania T."/>
        </authorList>
    </citation>
    <scope>NUCLEOTIDE SEQUENCE</scope>
    <source>
        <strain evidence="13">S-188037</strain>
    </source>
</reference>
<evidence type="ECO:0000313" key="13">
    <source>
        <dbReference type="EMBL" id="KAI3943790.1"/>
    </source>
</evidence>
<evidence type="ECO:0000256" key="9">
    <source>
        <dbReference type="ARBA" id="ARBA00022842"/>
    </source>
</evidence>
<dbReference type="SUPFAM" id="SSF52518">
    <property type="entry name" value="Thiamin diphosphate-binding fold (THDP-binding)"/>
    <property type="match status" value="1"/>
</dbReference>
<accession>A0AAD4T8Z0</accession>
<dbReference type="GO" id="GO:0005829">
    <property type="term" value="C:cytosol"/>
    <property type="evidence" value="ECO:0007669"/>
    <property type="project" value="TreeGrafter"/>
</dbReference>
<keyword evidence="7" id="KW-0479">Metal-binding</keyword>
<dbReference type="GO" id="GO:0004737">
    <property type="term" value="F:pyruvate decarboxylase activity"/>
    <property type="evidence" value="ECO:0007669"/>
    <property type="project" value="UniProtKB-EC"/>
</dbReference>
<evidence type="ECO:0000256" key="6">
    <source>
        <dbReference type="ARBA" id="ARBA00013202"/>
    </source>
</evidence>
<evidence type="ECO:0000256" key="4">
    <source>
        <dbReference type="ARBA" id="ARBA00007812"/>
    </source>
</evidence>
<feature type="domain" description="Thiamine pyrophosphate enzyme N-terminal TPP-binding" evidence="12">
    <location>
        <begin position="62"/>
        <end position="127"/>
    </location>
</feature>
<keyword evidence="11" id="KW-0456">Lyase</keyword>
<comment type="catalytic activity">
    <reaction evidence="1">
        <text>a 2-oxocarboxylate + H(+) = an aldehyde + CO2</text>
        <dbReference type="Rhea" id="RHEA:11628"/>
        <dbReference type="ChEBI" id="CHEBI:15378"/>
        <dbReference type="ChEBI" id="CHEBI:16526"/>
        <dbReference type="ChEBI" id="CHEBI:17478"/>
        <dbReference type="ChEBI" id="CHEBI:35179"/>
        <dbReference type="EC" id="4.1.1.1"/>
    </reaction>
</comment>
<dbReference type="PANTHER" id="PTHR43452:SF6">
    <property type="entry name" value="PYRUVATE DECARBOXYLASE 2"/>
    <property type="match status" value="1"/>
</dbReference>
<dbReference type="EMBL" id="JAJJMB010004170">
    <property type="protein sequence ID" value="KAI3943790.1"/>
    <property type="molecule type" value="Genomic_DNA"/>
</dbReference>
<dbReference type="GO" id="GO:0030976">
    <property type="term" value="F:thiamine pyrophosphate binding"/>
    <property type="evidence" value="ECO:0007669"/>
    <property type="project" value="InterPro"/>
</dbReference>
<dbReference type="CDD" id="cd07038">
    <property type="entry name" value="TPP_PYR_PDC_IPDC_like"/>
    <property type="match status" value="1"/>
</dbReference>
<dbReference type="Proteomes" id="UP001202328">
    <property type="component" value="Unassembled WGS sequence"/>
</dbReference>
<proteinExistence type="inferred from homology"/>
<dbReference type="InterPro" id="IPR012001">
    <property type="entry name" value="Thiamin_PyroP_enz_TPP-bd_dom"/>
</dbReference>
<protein>
    <recommendedName>
        <fullName evidence="6">pyruvate decarboxylase</fullName>
        <ecNumber evidence="6">4.1.1.1</ecNumber>
    </recommendedName>
</protein>
<dbReference type="InterPro" id="IPR047213">
    <property type="entry name" value="TPP_PYR_PDC_IPDC-like"/>
</dbReference>
<keyword evidence="10" id="KW-0786">Thiamine pyrophosphate</keyword>
<comment type="similarity">
    <text evidence="4">Belongs to the TPP enzyme family.</text>
</comment>
<keyword evidence="8" id="KW-0210">Decarboxylase</keyword>
<evidence type="ECO:0000256" key="1">
    <source>
        <dbReference type="ARBA" id="ARBA00001041"/>
    </source>
</evidence>
<keyword evidence="14" id="KW-1185">Reference proteome</keyword>
<name>A0AAD4T8Z0_9MAGN</name>
<gene>
    <name evidence="13" type="ORF">MKW98_004295</name>
</gene>
<evidence type="ECO:0000256" key="11">
    <source>
        <dbReference type="ARBA" id="ARBA00023239"/>
    </source>
</evidence>
<evidence type="ECO:0000313" key="14">
    <source>
        <dbReference type="Proteomes" id="UP001202328"/>
    </source>
</evidence>
<dbReference type="GO" id="GO:0000949">
    <property type="term" value="P:aromatic amino acid family catabolic process to alcohol via Ehrlich pathway"/>
    <property type="evidence" value="ECO:0007669"/>
    <property type="project" value="TreeGrafter"/>
</dbReference>
<dbReference type="PANTHER" id="PTHR43452">
    <property type="entry name" value="PYRUVATE DECARBOXYLASE"/>
    <property type="match status" value="1"/>
</dbReference>
<evidence type="ECO:0000256" key="2">
    <source>
        <dbReference type="ARBA" id="ARBA00001920"/>
    </source>
</evidence>
<sequence>MDFKVGSLNTDKPTNGDVGCLDTNHVSTIKSTTPITPIGSAAATLGRYLARLLVQIGVSDVLVGCCNELNAGYAADGYARSCGVGACAVTFIVGGSSILNAISGAYCENLPIICIVGGPNSNDYGTNRILHHSIGLPDFSQELHCFQTVTCYQAIVNSMEDAHEKIDTAILTTLKESKPVYISISYNLSSIPHPTFSHETVPFCLEP</sequence>
<evidence type="ECO:0000256" key="7">
    <source>
        <dbReference type="ARBA" id="ARBA00022723"/>
    </source>
</evidence>
<comment type="caution">
    <text evidence="13">The sequence shown here is derived from an EMBL/GenBank/DDBJ whole genome shotgun (WGS) entry which is preliminary data.</text>
</comment>
<dbReference type="Gene3D" id="3.40.50.970">
    <property type="match status" value="1"/>
</dbReference>
<organism evidence="13 14">
    <name type="scientific">Papaver atlanticum</name>
    <dbReference type="NCBI Taxonomy" id="357466"/>
    <lineage>
        <taxon>Eukaryota</taxon>
        <taxon>Viridiplantae</taxon>
        <taxon>Streptophyta</taxon>
        <taxon>Embryophyta</taxon>
        <taxon>Tracheophyta</taxon>
        <taxon>Spermatophyta</taxon>
        <taxon>Magnoliopsida</taxon>
        <taxon>Ranunculales</taxon>
        <taxon>Papaveraceae</taxon>
        <taxon>Papaveroideae</taxon>
        <taxon>Papaver</taxon>
    </lineage>
</organism>
<dbReference type="EC" id="4.1.1.1" evidence="6"/>
<evidence type="ECO:0000256" key="5">
    <source>
        <dbReference type="ARBA" id="ARBA00011881"/>
    </source>
</evidence>